<evidence type="ECO:0000313" key="2">
    <source>
        <dbReference type="EMBL" id="CAH2267009.1"/>
    </source>
</evidence>
<comment type="caution">
    <text evidence="2">The sequence shown here is derived from an EMBL/GenBank/DDBJ whole genome shotgun (WGS) entry which is preliminary data.</text>
</comment>
<sequence>MNIILCLIGIISIIEGVVLDPALYLSPSPPLTTTQYNDAEKIWLQTVQSRVEEDVNKVTLAKEQDANTSTEPPESMERAETFWRSYRPTSLKGIHIPLTFHLTGAYGGNSGTGALSSGYMSIPDGYGNRGKGGLAGSGYRAYGSHPGVRVYGNDAKPAWGGWGNGKWGHYGKG</sequence>
<keyword evidence="1" id="KW-0732">Signal</keyword>
<evidence type="ECO:0000313" key="3">
    <source>
        <dbReference type="Proteomes" id="UP000838756"/>
    </source>
</evidence>
<dbReference type="EMBL" id="CAKXAJ010026337">
    <property type="protein sequence ID" value="CAH2267009.1"/>
    <property type="molecule type" value="Genomic_DNA"/>
</dbReference>
<dbReference type="Proteomes" id="UP000838756">
    <property type="component" value="Unassembled WGS sequence"/>
</dbReference>
<reference evidence="2" key="1">
    <citation type="submission" date="2022-03" db="EMBL/GenBank/DDBJ databases">
        <authorList>
            <person name="Lindestad O."/>
        </authorList>
    </citation>
    <scope>NUCLEOTIDE SEQUENCE</scope>
</reference>
<keyword evidence="3" id="KW-1185">Reference proteome</keyword>
<organism evidence="2 3">
    <name type="scientific">Pararge aegeria aegeria</name>
    <dbReference type="NCBI Taxonomy" id="348720"/>
    <lineage>
        <taxon>Eukaryota</taxon>
        <taxon>Metazoa</taxon>
        <taxon>Ecdysozoa</taxon>
        <taxon>Arthropoda</taxon>
        <taxon>Hexapoda</taxon>
        <taxon>Insecta</taxon>
        <taxon>Pterygota</taxon>
        <taxon>Neoptera</taxon>
        <taxon>Endopterygota</taxon>
        <taxon>Lepidoptera</taxon>
        <taxon>Glossata</taxon>
        <taxon>Ditrysia</taxon>
        <taxon>Papilionoidea</taxon>
        <taxon>Nymphalidae</taxon>
        <taxon>Satyrinae</taxon>
        <taxon>Satyrini</taxon>
        <taxon>Parargina</taxon>
        <taxon>Pararge</taxon>
    </lineage>
</organism>
<name>A0A8S4SD57_9NEOP</name>
<proteinExistence type="predicted"/>
<dbReference type="AlphaFoldDB" id="A0A8S4SD57"/>
<accession>A0A8S4SD57</accession>
<gene>
    <name evidence="2" type="primary">jg6707</name>
    <name evidence="2" type="ORF">PAEG_LOCUS25604</name>
</gene>
<evidence type="ECO:0000256" key="1">
    <source>
        <dbReference type="SAM" id="SignalP"/>
    </source>
</evidence>
<feature type="chain" id="PRO_5035878500" evidence="1">
    <location>
        <begin position="17"/>
        <end position="173"/>
    </location>
</feature>
<dbReference type="OrthoDB" id="7487953at2759"/>
<feature type="signal peptide" evidence="1">
    <location>
        <begin position="1"/>
        <end position="16"/>
    </location>
</feature>
<protein>
    <submittedName>
        <fullName evidence="2">Jg6707 protein</fullName>
    </submittedName>
</protein>